<evidence type="ECO:0000256" key="6">
    <source>
        <dbReference type="ARBA" id="ARBA00023136"/>
    </source>
</evidence>
<dbReference type="RefSeq" id="XP_064732370.1">
    <property type="nucleotide sequence ID" value="XM_064871990.1"/>
</dbReference>
<dbReference type="Pfam" id="PF07885">
    <property type="entry name" value="Ion_trans_2"/>
    <property type="match status" value="2"/>
</dbReference>
<name>A0ABR0RUM9_9EURO</name>
<keyword evidence="2" id="KW-0813">Transport</keyword>
<gene>
    <name evidence="11" type="primary">TOK1</name>
    <name evidence="11" type="ORF">PMZ80_003561</name>
</gene>
<keyword evidence="12" id="KW-1185">Reference proteome</keyword>
<comment type="caution">
    <text evidence="11">The sequence shown here is derived from an EMBL/GenBank/DDBJ whole genome shotgun (WGS) entry which is preliminary data.</text>
</comment>
<dbReference type="SUPFAM" id="SSF81324">
    <property type="entry name" value="Voltage-gated potassium channels"/>
    <property type="match status" value="2"/>
</dbReference>
<feature type="transmembrane region" description="Helical" evidence="9">
    <location>
        <begin position="151"/>
        <end position="170"/>
    </location>
</feature>
<keyword evidence="3 9" id="KW-0812">Transmembrane</keyword>
<evidence type="ECO:0000256" key="8">
    <source>
        <dbReference type="SAM" id="MobiDB-lite"/>
    </source>
</evidence>
<feature type="domain" description="Potassium channel" evidence="10">
    <location>
        <begin position="509"/>
        <end position="580"/>
    </location>
</feature>
<feature type="compositionally biased region" description="Basic and acidic residues" evidence="8">
    <location>
        <begin position="1"/>
        <end position="10"/>
    </location>
</feature>
<feature type="region of interest" description="Disordered" evidence="8">
    <location>
        <begin position="1124"/>
        <end position="1240"/>
    </location>
</feature>
<feature type="compositionally biased region" description="Acidic residues" evidence="8">
    <location>
        <begin position="1145"/>
        <end position="1158"/>
    </location>
</feature>
<evidence type="ECO:0000256" key="1">
    <source>
        <dbReference type="ARBA" id="ARBA00004141"/>
    </source>
</evidence>
<accession>A0ABR0RUM9</accession>
<dbReference type="GeneID" id="89997010"/>
<feature type="compositionally biased region" description="Acidic residues" evidence="8">
    <location>
        <begin position="1213"/>
        <end position="1227"/>
    </location>
</feature>
<evidence type="ECO:0000259" key="10">
    <source>
        <dbReference type="Pfam" id="PF07885"/>
    </source>
</evidence>
<evidence type="ECO:0000313" key="11">
    <source>
        <dbReference type="EMBL" id="KAK5944280.1"/>
    </source>
</evidence>
<feature type="transmembrane region" description="Helical" evidence="9">
    <location>
        <begin position="93"/>
        <end position="123"/>
    </location>
</feature>
<evidence type="ECO:0000256" key="9">
    <source>
        <dbReference type="SAM" id="Phobius"/>
    </source>
</evidence>
<feature type="compositionally biased region" description="Basic residues" evidence="8">
    <location>
        <begin position="1187"/>
        <end position="1207"/>
    </location>
</feature>
<evidence type="ECO:0000256" key="2">
    <source>
        <dbReference type="ARBA" id="ARBA00022448"/>
    </source>
</evidence>
<evidence type="ECO:0000256" key="7">
    <source>
        <dbReference type="ARBA" id="ARBA00023303"/>
    </source>
</evidence>
<protein>
    <submittedName>
        <fullName evidence="11">Potassium channel</fullName>
    </submittedName>
</protein>
<feature type="domain" description="Potassium channel" evidence="10">
    <location>
        <begin position="265"/>
        <end position="339"/>
    </location>
</feature>
<keyword evidence="4 9" id="KW-1133">Transmembrane helix</keyword>
<feature type="compositionally biased region" description="Basic residues" evidence="8">
    <location>
        <begin position="1130"/>
        <end position="1139"/>
    </location>
</feature>
<organism evidence="11 12">
    <name type="scientific">Knufia obscura</name>
    <dbReference type="NCBI Taxonomy" id="1635080"/>
    <lineage>
        <taxon>Eukaryota</taxon>
        <taxon>Fungi</taxon>
        <taxon>Dikarya</taxon>
        <taxon>Ascomycota</taxon>
        <taxon>Pezizomycotina</taxon>
        <taxon>Eurotiomycetes</taxon>
        <taxon>Chaetothyriomycetidae</taxon>
        <taxon>Chaetothyriales</taxon>
        <taxon>Trichomeriaceae</taxon>
        <taxon>Knufia</taxon>
    </lineage>
</organism>
<feature type="transmembrane region" description="Helical" evidence="9">
    <location>
        <begin position="559"/>
        <end position="576"/>
    </location>
</feature>
<feature type="transmembrane region" description="Helical" evidence="9">
    <location>
        <begin position="497"/>
        <end position="521"/>
    </location>
</feature>
<dbReference type="Proteomes" id="UP001334248">
    <property type="component" value="Unassembled WGS sequence"/>
</dbReference>
<feature type="transmembrane region" description="Helical" evidence="9">
    <location>
        <begin position="259"/>
        <end position="278"/>
    </location>
</feature>
<feature type="region of interest" description="Disordered" evidence="8">
    <location>
        <begin position="414"/>
        <end position="441"/>
    </location>
</feature>
<feature type="region of interest" description="Disordered" evidence="8">
    <location>
        <begin position="1"/>
        <end position="32"/>
    </location>
</feature>
<dbReference type="PANTHER" id="PTHR11003">
    <property type="entry name" value="POTASSIUM CHANNEL, SUBFAMILY K"/>
    <property type="match status" value="1"/>
</dbReference>
<evidence type="ECO:0000256" key="5">
    <source>
        <dbReference type="ARBA" id="ARBA00023065"/>
    </source>
</evidence>
<feature type="transmembrane region" description="Helical" evidence="9">
    <location>
        <begin position="177"/>
        <end position="204"/>
    </location>
</feature>
<dbReference type="Gene3D" id="1.10.287.70">
    <property type="match status" value="2"/>
</dbReference>
<feature type="compositionally biased region" description="Polar residues" evidence="8">
    <location>
        <begin position="13"/>
        <end position="22"/>
    </location>
</feature>
<dbReference type="EMBL" id="JAVHJV010000003">
    <property type="protein sequence ID" value="KAK5944280.1"/>
    <property type="molecule type" value="Genomic_DNA"/>
</dbReference>
<feature type="region of interest" description="Disordered" evidence="8">
    <location>
        <begin position="1081"/>
        <end position="1111"/>
    </location>
</feature>
<dbReference type="PANTHER" id="PTHR11003:SF334">
    <property type="entry name" value="FI03418P"/>
    <property type="match status" value="1"/>
</dbReference>
<proteinExistence type="predicted"/>
<reference evidence="11 12" key="1">
    <citation type="journal article" date="2023" name="Res Sq">
        <title>Genomic and morphological characterization of Knufia obscura isolated from the Mars 2020 spacecraft assembly facility.</title>
        <authorList>
            <person name="Chander A.M."/>
            <person name="Teixeira M.M."/>
            <person name="Singh N.K."/>
            <person name="Williams M.P."/>
            <person name="Parker C.W."/>
            <person name="Leo P."/>
            <person name="Stajich J.E."/>
            <person name="Torok T."/>
            <person name="Tighe S."/>
            <person name="Mason C.E."/>
            <person name="Venkateswaran K."/>
        </authorList>
    </citation>
    <scope>NUCLEOTIDE SEQUENCE [LARGE SCALE GENOMIC DNA]</scope>
    <source>
        <strain evidence="11 12">CCFEE 5817</strain>
    </source>
</reference>
<keyword evidence="5" id="KW-0406">Ion transport</keyword>
<dbReference type="GO" id="GO:0034220">
    <property type="term" value="P:monoatomic ion transmembrane transport"/>
    <property type="evidence" value="ECO:0007669"/>
    <property type="project" value="UniProtKB-KW"/>
</dbReference>
<sequence>MPTSDGEHAADPSNRTGSNSSLRARPSQNKRDVWRTQANGSLIQVHDDLARQETVIAEAAHEDNHPLNKATTLTLLGGKLRFRARDDDGPSGWWFASTAIPLMSATFAPMANLLSIAALVVYWRNTVTTDDPVQKYATSIGHPDPPWCLNLNGASLAIGFIGNIFLLCNFTRKIRYIIALPVTILLFYIASGILIGITISMNIYDPPKADQVYSQGYWHAVVAAALYMLNAMLLMVNMLGYFLGHYPQHFDLNDEQRNLILQTIIFFVWLGGGAAIFAKTEPEWEYVNALYFCDVTLLTIGFGDYYGTSDLTRGLVFPYTVGGGIILGLMVSSIHEFAQELSKENVIKKHVEMRRINTLSRAVSTPELSTPPSATTSARLHSISRPLEGDQIQQELDERARYEKVQNRIIGFDTPVREDNGGHTDAEPLPEQFRSNKDPGQRRKLRSLTLERAASLGHRIPVLLPSRNQKAILMRDEKDRFDRMRKIQHAAKDFKKWYVLTMSVLSFGLLWCVGAVVFWLVESETQRLSYFQALYFCYVSLLTVGYGDLSPKSNAGKPFFILWSLIAVPTMTILISDHGDTAIGGFKRKVLDYGGLAFLGKGRGWGLDWFSRRKEGLQRRLSVVGISHKKATRLETGDLAVARKHQAAHGADYELDSGLPPKTIDELCLEDLTNAEMMKRLGYALRRVAEDLKQYPNKRYSYEEWVEFTRLVRFTKPNEQLADDEAQDGLIEWDWLDSNSPMTSEQSEPSWVMDRLLESLLRAFRKTNTLDAVTGNASLAGSTLKCMPDMMDRKVVFVTNDTKIYVDHCTEGTLRQPLLTPDFSKQPASVVNPALKKALPQEYHDLAISRTANPFDVLFKKVRDEISPDAFEDTKHLIDDDQAKDRVELIPAIFKEDWTRWTISTLDNYSKTLQSIGKQTAPVTGAPRTGSVLADVRSGMQYRKRFCNLNPDGYDLVQPLVLDNPQDTTSCTLRFAPPEIGVFAEAIIQAVTSPDSLPTTTRELFAERYNNGYFQGRLYSKHRTESFAKTTWAEEALKSLQQNFAAAKASLRIDEYEGRTRVKFDRVFCYRNNIQIEKPSVRQAKMDKADTVPKALTDDSPMTDREPLANLDVNLPVVSKKRAALETKKQARQNTKKTAVKRDDQDEETEIEDDEFELDATASTKHSSNMGKRSSLASLDVNLPVVSKKRAAPRTKKQARQNTKKTAVKRDDQDEETEMDDDEFELLDTEHPTRNNSNCQSWLAPADINAIPDEDVYVEDTRKVKKPRTSKK</sequence>
<feature type="compositionally biased region" description="Polar residues" evidence="8">
    <location>
        <begin position="1161"/>
        <end position="1177"/>
    </location>
</feature>
<feature type="transmembrane region" description="Helical" evidence="9">
    <location>
        <begin position="527"/>
        <end position="547"/>
    </location>
</feature>
<dbReference type="InterPro" id="IPR003280">
    <property type="entry name" value="2pore_dom_K_chnl"/>
</dbReference>
<feature type="transmembrane region" description="Helical" evidence="9">
    <location>
        <begin position="316"/>
        <end position="338"/>
    </location>
</feature>
<keyword evidence="6 9" id="KW-0472">Membrane</keyword>
<evidence type="ECO:0000256" key="4">
    <source>
        <dbReference type="ARBA" id="ARBA00022989"/>
    </source>
</evidence>
<comment type="subcellular location">
    <subcellularLocation>
        <location evidence="1">Membrane</location>
        <topology evidence="1">Multi-pass membrane protein</topology>
    </subcellularLocation>
</comment>
<evidence type="ECO:0000256" key="3">
    <source>
        <dbReference type="ARBA" id="ARBA00022692"/>
    </source>
</evidence>
<feature type="transmembrane region" description="Helical" evidence="9">
    <location>
        <begin position="216"/>
        <end position="239"/>
    </location>
</feature>
<evidence type="ECO:0000313" key="12">
    <source>
        <dbReference type="Proteomes" id="UP001334248"/>
    </source>
</evidence>
<feature type="compositionally biased region" description="Basic and acidic residues" evidence="8">
    <location>
        <begin position="415"/>
        <end position="426"/>
    </location>
</feature>
<keyword evidence="7 11" id="KW-0407">Ion channel</keyword>
<dbReference type="InterPro" id="IPR013099">
    <property type="entry name" value="K_chnl_dom"/>
</dbReference>